<dbReference type="SUPFAM" id="SSF51905">
    <property type="entry name" value="FAD/NAD(P)-binding domain"/>
    <property type="match status" value="1"/>
</dbReference>
<feature type="domain" description="Glucose-methanol-choline oxidoreductase N-terminal" evidence="16">
    <location>
        <begin position="98"/>
        <end position="315"/>
    </location>
</feature>
<keyword evidence="5" id="KW-0274">FAD</keyword>
<dbReference type="InterPro" id="IPR000172">
    <property type="entry name" value="GMC_OxRdtase_N"/>
</dbReference>
<evidence type="ECO:0000256" key="13">
    <source>
        <dbReference type="ARBA" id="ARBA00049723"/>
    </source>
</evidence>
<keyword evidence="9" id="KW-0753">Steroid metabolism</keyword>
<dbReference type="RefSeq" id="WP_284194794.1">
    <property type="nucleotide sequence ID" value="NZ_BSOG01000001.1"/>
</dbReference>
<evidence type="ECO:0000313" key="18">
    <source>
        <dbReference type="EMBL" id="GLR11648.1"/>
    </source>
</evidence>
<protein>
    <recommendedName>
        <fullName evidence="14">Cholesterol oxidase</fullName>
        <ecNumber evidence="13">1.1.3.6</ecNumber>
        <ecNumber evidence="11">5.3.3.1</ecNumber>
    </recommendedName>
    <alternativeName>
        <fullName evidence="15">Cholesterol isomerase</fullName>
    </alternativeName>
</protein>
<dbReference type="Proteomes" id="UP001156706">
    <property type="component" value="Unassembled WGS sequence"/>
</dbReference>
<evidence type="ECO:0000259" key="16">
    <source>
        <dbReference type="Pfam" id="PF00732"/>
    </source>
</evidence>
<evidence type="ECO:0000256" key="1">
    <source>
        <dbReference type="ARBA" id="ARBA00001974"/>
    </source>
</evidence>
<feature type="domain" description="Glucose-methanol-choline oxidoreductase C-terminal" evidence="17">
    <location>
        <begin position="514"/>
        <end position="571"/>
    </location>
</feature>
<keyword evidence="3" id="KW-0153">Cholesterol metabolism</keyword>
<dbReference type="InterPro" id="IPR007867">
    <property type="entry name" value="GMC_OxRtase_C"/>
</dbReference>
<keyword evidence="7" id="KW-0443">Lipid metabolism</keyword>
<keyword evidence="19" id="KW-1185">Reference proteome</keyword>
<evidence type="ECO:0000256" key="3">
    <source>
        <dbReference type="ARBA" id="ARBA00022548"/>
    </source>
</evidence>
<dbReference type="PANTHER" id="PTHR47470:SF1">
    <property type="entry name" value="FAD-DEPENDENT OXIDOREDUCTASE 2 FAD BINDING DOMAIN-CONTAINING PROTEIN"/>
    <property type="match status" value="1"/>
</dbReference>
<comment type="cofactor">
    <cofactor evidence="1">
        <name>FAD</name>
        <dbReference type="ChEBI" id="CHEBI:57692"/>
    </cofactor>
</comment>
<keyword evidence="8" id="KW-1207">Sterol metabolism</keyword>
<evidence type="ECO:0000256" key="4">
    <source>
        <dbReference type="ARBA" id="ARBA00022630"/>
    </source>
</evidence>
<dbReference type="PANTHER" id="PTHR47470">
    <property type="entry name" value="CHOLESTEROL OXIDASE"/>
    <property type="match status" value="1"/>
</dbReference>
<keyword evidence="10" id="KW-0413">Isomerase</keyword>
<evidence type="ECO:0000259" key="17">
    <source>
        <dbReference type="Pfam" id="PF05199"/>
    </source>
</evidence>
<evidence type="ECO:0000256" key="9">
    <source>
        <dbReference type="ARBA" id="ARBA00023221"/>
    </source>
</evidence>
<accession>A0ABQ5YDG3</accession>
<dbReference type="InterPro" id="IPR036188">
    <property type="entry name" value="FAD/NAD-bd_sf"/>
</dbReference>
<dbReference type="Pfam" id="PF05199">
    <property type="entry name" value="GMC_oxred_C"/>
    <property type="match status" value="1"/>
</dbReference>
<evidence type="ECO:0000256" key="5">
    <source>
        <dbReference type="ARBA" id="ARBA00022827"/>
    </source>
</evidence>
<dbReference type="InterPro" id="IPR052542">
    <property type="entry name" value="Cholesterol_Oxidase"/>
</dbReference>
<evidence type="ECO:0000313" key="19">
    <source>
        <dbReference type="Proteomes" id="UP001156706"/>
    </source>
</evidence>
<evidence type="ECO:0000256" key="12">
    <source>
        <dbReference type="ARBA" id="ARBA00049645"/>
    </source>
</evidence>
<sequence length="589" mass="64710">MSFAPEYEAIIIGSGFGGAVMCARLSKRWPGQVLLLERGKAYPQGSFPRSPADLANNFWCPDDAAGNRPRHVRKQKVAKGRLLGMFDVRSFAHMDTVTCAGLGGGSLIYANVFLRPPEHTFNQHWPIQLKLATLAPYYDVAQSVLGARTIPPHQDQSDRRFILRTQQFQRFAAEQKLSSKLADIAVYFGNGYSYGKQAQATQIGVQEPNRYGAVQTSCTYCGECDIGCNVHAKNTTDLNYLHVARTVHGAKVQTQAQVQRIVPLNAQGEDDANARGEHGYRVYFDDFEHDTVTAVTSRRVIVSAGTLGSNELLLRCRDIHRSLPAISQRLGYRFSGNGDFLSFALDSKVPVNSTYGPVITQYTDHHLFEQYDPQRAFLLEDASVPTHAAWAMAALQPVLHPWDKFKALLQVAWAAICSLYPGRKNQQVGFLLNRLLQHDITQYSAVLLCMGQDQADGRFSLNPAGYLDLDWPQKTSQPLYDAILALGERFNRFIGGEVFLPLPTWLRPMRNNVTVHPLGGCTLADGPEAGVVSAAEADRGQVFGYQGLYVADGAIMPTALGANPAATIAALSEWIAHGITGQAPTDSLL</sequence>
<evidence type="ECO:0000256" key="11">
    <source>
        <dbReference type="ARBA" id="ARBA00038856"/>
    </source>
</evidence>
<dbReference type="EMBL" id="BSOG01000001">
    <property type="protein sequence ID" value="GLR11648.1"/>
    <property type="molecule type" value="Genomic_DNA"/>
</dbReference>
<comment type="similarity">
    <text evidence="2">Belongs to the GMC oxidoreductase family.</text>
</comment>
<comment type="pathway">
    <text evidence="12">Steroid metabolism; cholesterol degradation.</text>
</comment>
<evidence type="ECO:0000256" key="8">
    <source>
        <dbReference type="ARBA" id="ARBA00023166"/>
    </source>
</evidence>
<comment type="caution">
    <text evidence="18">The sequence shown here is derived from an EMBL/GenBank/DDBJ whole genome shotgun (WGS) entry which is preliminary data.</text>
</comment>
<evidence type="ECO:0000256" key="15">
    <source>
        <dbReference type="ARBA" id="ARBA00049778"/>
    </source>
</evidence>
<evidence type="ECO:0000256" key="2">
    <source>
        <dbReference type="ARBA" id="ARBA00010790"/>
    </source>
</evidence>
<organism evidence="18 19">
    <name type="scientific">Chitinimonas prasina</name>
    <dbReference type="NCBI Taxonomy" id="1434937"/>
    <lineage>
        <taxon>Bacteria</taxon>
        <taxon>Pseudomonadati</taxon>
        <taxon>Pseudomonadota</taxon>
        <taxon>Betaproteobacteria</taxon>
        <taxon>Neisseriales</taxon>
        <taxon>Chitinibacteraceae</taxon>
        <taxon>Chitinimonas</taxon>
    </lineage>
</organism>
<keyword evidence="4" id="KW-0285">Flavoprotein</keyword>
<evidence type="ECO:0000256" key="7">
    <source>
        <dbReference type="ARBA" id="ARBA00023098"/>
    </source>
</evidence>
<dbReference type="Pfam" id="PF00732">
    <property type="entry name" value="GMC_oxred_N"/>
    <property type="match status" value="1"/>
</dbReference>
<name>A0ABQ5YDG3_9NEIS</name>
<gene>
    <name evidence="18" type="ORF">GCM10007907_04380</name>
</gene>
<evidence type="ECO:0000256" key="6">
    <source>
        <dbReference type="ARBA" id="ARBA00023002"/>
    </source>
</evidence>
<keyword evidence="6" id="KW-0560">Oxidoreductase</keyword>
<dbReference type="EC" id="5.3.3.1" evidence="11"/>
<dbReference type="EC" id="1.1.3.6" evidence="13"/>
<evidence type="ECO:0000256" key="10">
    <source>
        <dbReference type="ARBA" id="ARBA00023235"/>
    </source>
</evidence>
<reference evidence="19" key="1">
    <citation type="journal article" date="2019" name="Int. J. Syst. Evol. Microbiol.">
        <title>The Global Catalogue of Microorganisms (GCM) 10K type strain sequencing project: providing services to taxonomists for standard genome sequencing and annotation.</title>
        <authorList>
            <consortium name="The Broad Institute Genomics Platform"/>
            <consortium name="The Broad Institute Genome Sequencing Center for Infectious Disease"/>
            <person name="Wu L."/>
            <person name="Ma J."/>
        </authorList>
    </citation>
    <scope>NUCLEOTIDE SEQUENCE [LARGE SCALE GENOMIC DNA]</scope>
    <source>
        <strain evidence="19">NBRC 110044</strain>
    </source>
</reference>
<proteinExistence type="inferred from homology"/>
<dbReference type="Gene3D" id="3.50.50.60">
    <property type="entry name" value="FAD/NAD(P)-binding domain"/>
    <property type="match status" value="3"/>
</dbReference>
<evidence type="ECO:0000256" key="14">
    <source>
        <dbReference type="ARBA" id="ARBA00049744"/>
    </source>
</evidence>